<dbReference type="AlphaFoldDB" id="A0A8H5HP24"/>
<accession>A0A8H5HP24</accession>
<evidence type="ECO:0000313" key="2">
    <source>
        <dbReference type="Proteomes" id="UP000565441"/>
    </source>
</evidence>
<evidence type="ECO:0000313" key="1">
    <source>
        <dbReference type="EMBL" id="KAF5386860.1"/>
    </source>
</evidence>
<dbReference type="Gene3D" id="3.80.10.10">
    <property type="entry name" value="Ribonuclease Inhibitor"/>
    <property type="match status" value="1"/>
</dbReference>
<dbReference type="Proteomes" id="UP000565441">
    <property type="component" value="Unassembled WGS sequence"/>
</dbReference>
<evidence type="ECO:0008006" key="3">
    <source>
        <dbReference type="Google" id="ProtNLM"/>
    </source>
</evidence>
<dbReference type="OrthoDB" id="3221235at2759"/>
<dbReference type="InterPro" id="IPR032675">
    <property type="entry name" value="LRR_dom_sf"/>
</dbReference>
<organism evidence="1 2">
    <name type="scientific">Tricholomella constricta</name>
    <dbReference type="NCBI Taxonomy" id="117010"/>
    <lineage>
        <taxon>Eukaryota</taxon>
        <taxon>Fungi</taxon>
        <taxon>Dikarya</taxon>
        <taxon>Basidiomycota</taxon>
        <taxon>Agaricomycotina</taxon>
        <taxon>Agaricomycetes</taxon>
        <taxon>Agaricomycetidae</taxon>
        <taxon>Agaricales</taxon>
        <taxon>Tricholomatineae</taxon>
        <taxon>Lyophyllaceae</taxon>
        <taxon>Tricholomella</taxon>
    </lineage>
</organism>
<protein>
    <recommendedName>
        <fullName evidence="3">F-box domain-containing protein</fullName>
    </recommendedName>
</protein>
<sequence>MSHLTTSKAAHTKVNDFYAMDINHGLEDTVHETEEMLSCMQIFSPRLDTTQGSNGGGSVCQRPRTEIKDFPPEILGKVFEHCISDSDPAVIYFKSLSTPMKLAQVSWTWRSVAFSVPRLWNEVVVDYGDLKNIHQLAQATHNHLVHSNALPIIIHTKGSLLNGSPGPVRGDFIMNLLSPYANRIRHLTLSFPVELMNQFLQQRVAGFTIPVLESVTLVYRRMGPRVHLVPVNVFAHAPRLRTFEIKYALRVPDLELDLQWDQITELNFVRLIIPSAQVSSILRRCLNLQNCTLTVPKEYPFEETNFLPATDSILPSIRCLTLYNEKDNNYDNYLAGIEFPSLERLNVMFIGNQSKWEQGQFMSLQRRSRCTLRVLSTSAHVGHENIEAILGDVPSLTELDVLEGQPISASTLRLICNGLLAPNLEVLRCAVEPDMLSDFLDMLDCRHVPRKSRATYRGIKSAVVSCSKATEGYRNVRKRLKELKSDGRDVKIIDKS</sequence>
<comment type="caution">
    <text evidence="1">The sequence shown here is derived from an EMBL/GenBank/DDBJ whole genome shotgun (WGS) entry which is preliminary data.</text>
</comment>
<dbReference type="SUPFAM" id="SSF52047">
    <property type="entry name" value="RNI-like"/>
    <property type="match status" value="1"/>
</dbReference>
<gene>
    <name evidence="1" type="ORF">D9615_002126</name>
</gene>
<name>A0A8H5HP24_9AGAR</name>
<dbReference type="EMBL" id="JAACJP010000002">
    <property type="protein sequence ID" value="KAF5386860.1"/>
    <property type="molecule type" value="Genomic_DNA"/>
</dbReference>
<proteinExistence type="predicted"/>
<reference evidence="1 2" key="1">
    <citation type="journal article" date="2020" name="ISME J.">
        <title>Uncovering the hidden diversity of litter-decomposition mechanisms in mushroom-forming fungi.</title>
        <authorList>
            <person name="Floudas D."/>
            <person name="Bentzer J."/>
            <person name="Ahren D."/>
            <person name="Johansson T."/>
            <person name="Persson P."/>
            <person name="Tunlid A."/>
        </authorList>
    </citation>
    <scope>NUCLEOTIDE SEQUENCE [LARGE SCALE GENOMIC DNA]</scope>
    <source>
        <strain evidence="1 2">CBS 661.87</strain>
    </source>
</reference>
<keyword evidence="2" id="KW-1185">Reference proteome</keyword>